<keyword evidence="2" id="KW-1185">Reference proteome</keyword>
<name>A0A2T7NSX8_POMCA</name>
<accession>A0A2T7NSX8</accession>
<organism evidence="1 2">
    <name type="scientific">Pomacea canaliculata</name>
    <name type="common">Golden apple snail</name>
    <dbReference type="NCBI Taxonomy" id="400727"/>
    <lineage>
        <taxon>Eukaryota</taxon>
        <taxon>Metazoa</taxon>
        <taxon>Spiralia</taxon>
        <taxon>Lophotrochozoa</taxon>
        <taxon>Mollusca</taxon>
        <taxon>Gastropoda</taxon>
        <taxon>Caenogastropoda</taxon>
        <taxon>Architaenioglossa</taxon>
        <taxon>Ampullarioidea</taxon>
        <taxon>Ampullariidae</taxon>
        <taxon>Pomacea</taxon>
    </lineage>
</organism>
<reference evidence="1 2" key="1">
    <citation type="submission" date="2018-04" db="EMBL/GenBank/DDBJ databases">
        <title>The genome of golden apple snail Pomacea canaliculata provides insight into stress tolerance and invasive adaptation.</title>
        <authorList>
            <person name="Liu C."/>
            <person name="Liu B."/>
            <person name="Ren Y."/>
            <person name="Zhang Y."/>
            <person name="Wang H."/>
            <person name="Li S."/>
            <person name="Jiang F."/>
            <person name="Yin L."/>
            <person name="Zhang G."/>
            <person name="Qian W."/>
            <person name="Fan W."/>
        </authorList>
    </citation>
    <scope>NUCLEOTIDE SEQUENCE [LARGE SCALE GENOMIC DNA]</scope>
    <source>
        <strain evidence="1">SZHN2017</strain>
        <tissue evidence="1">Muscle</tissue>
    </source>
</reference>
<comment type="caution">
    <text evidence="1">The sequence shown here is derived from an EMBL/GenBank/DDBJ whole genome shotgun (WGS) entry which is preliminary data.</text>
</comment>
<dbReference type="Proteomes" id="UP000245119">
    <property type="component" value="Linkage Group LG9"/>
</dbReference>
<evidence type="ECO:0000313" key="2">
    <source>
        <dbReference type="Proteomes" id="UP000245119"/>
    </source>
</evidence>
<dbReference type="AlphaFoldDB" id="A0A2T7NSX8"/>
<evidence type="ECO:0000313" key="1">
    <source>
        <dbReference type="EMBL" id="PVD24253.1"/>
    </source>
</evidence>
<gene>
    <name evidence="1" type="ORF">C0Q70_14724</name>
</gene>
<protein>
    <submittedName>
        <fullName evidence="1">Uncharacterized protein</fullName>
    </submittedName>
</protein>
<proteinExistence type="predicted"/>
<sequence length="64" mass="7276">MSETETVPRLSPFSNLRKDAFSILELARSRKRSQVCKKWTIAPITSFPANRFFSAPVLAHRAVL</sequence>
<dbReference type="EMBL" id="PZQS01000009">
    <property type="protein sequence ID" value="PVD24253.1"/>
    <property type="molecule type" value="Genomic_DNA"/>
</dbReference>